<name>A0A6I4KPB0_9PSED</name>
<evidence type="ECO:0000313" key="2">
    <source>
        <dbReference type="Proteomes" id="UP000429555"/>
    </source>
</evidence>
<protein>
    <submittedName>
        <fullName evidence="1">Uncharacterized protein</fullName>
    </submittedName>
</protein>
<evidence type="ECO:0000313" key="1">
    <source>
        <dbReference type="EMBL" id="MVW74360.1"/>
    </source>
</evidence>
<comment type="caution">
    <text evidence="1">The sequence shown here is derived from an EMBL/GenBank/DDBJ whole genome shotgun (WGS) entry which is preliminary data.</text>
</comment>
<gene>
    <name evidence="1" type="ORF">GJV18_03420</name>
</gene>
<reference evidence="1 2" key="1">
    <citation type="submission" date="2019-11" db="EMBL/GenBank/DDBJ databases">
        <title>Pseudomonas flavidum sp. nov., isolated from Baiyang Lake.</title>
        <authorList>
            <person name="Zhao Y."/>
        </authorList>
    </citation>
    <scope>NUCLEOTIDE SEQUENCE [LARGE SCALE GENOMIC DNA]</scope>
    <source>
        <strain evidence="2">R-22-3 w-18</strain>
    </source>
</reference>
<dbReference type="RefSeq" id="WP_160343319.1">
    <property type="nucleotide sequence ID" value="NZ_WKJZ01000001.1"/>
</dbReference>
<dbReference type="EMBL" id="WKJZ01000001">
    <property type="protein sequence ID" value="MVW74360.1"/>
    <property type="molecule type" value="Genomic_DNA"/>
</dbReference>
<sequence>MSGHIGLREDARLGHLLARRITRLFVQARGDSGPVRAAPTRPLSWRLADLPGSGLARLLDESGPVPPKSVQ</sequence>
<dbReference type="Proteomes" id="UP000429555">
    <property type="component" value="Unassembled WGS sequence"/>
</dbReference>
<organism evidence="1 2">
    <name type="scientific">Pseudomonas xionganensis</name>
    <dbReference type="NCBI Taxonomy" id="2654845"/>
    <lineage>
        <taxon>Bacteria</taxon>
        <taxon>Pseudomonadati</taxon>
        <taxon>Pseudomonadota</taxon>
        <taxon>Gammaproteobacteria</taxon>
        <taxon>Pseudomonadales</taxon>
        <taxon>Pseudomonadaceae</taxon>
        <taxon>Pseudomonas</taxon>
    </lineage>
</organism>
<proteinExistence type="predicted"/>
<accession>A0A6I4KPB0</accession>
<keyword evidence="2" id="KW-1185">Reference proteome</keyword>
<dbReference type="AlphaFoldDB" id="A0A6I4KPB0"/>